<reference evidence="2 3" key="1">
    <citation type="journal article" date="2011" name="Genome Biol.">
        <title>Comparative genome sequence analysis underscores mycoparasitism as the ancestral life style of Trichoderma.</title>
        <authorList>
            <person name="Kubicek C.P."/>
            <person name="Herrera-Estrella A."/>
            <person name="Seidl-Seiboth V."/>
            <person name="Martinez D.A."/>
            <person name="Druzhinina I.S."/>
            <person name="Thon M."/>
            <person name="Zeilinger S."/>
            <person name="Casas-Flores S."/>
            <person name="Horwitz B.A."/>
            <person name="Mukherjee P.K."/>
            <person name="Mukherjee M."/>
            <person name="Kredics L."/>
            <person name="Alcaraz L.D."/>
            <person name="Aerts A."/>
            <person name="Antal Z."/>
            <person name="Atanasova L."/>
            <person name="Cervantes-Badillo M.G."/>
            <person name="Challacombe J."/>
            <person name="Chertkov O."/>
            <person name="McCluskey K."/>
            <person name="Coulpier F."/>
            <person name="Deshpande N."/>
            <person name="von Doehren H."/>
            <person name="Ebbole D.J."/>
            <person name="Esquivel-Naranjo E.U."/>
            <person name="Fekete E."/>
            <person name="Flipphi M."/>
            <person name="Glaser F."/>
            <person name="Gomez-Rodriguez E.Y."/>
            <person name="Gruber S."/>
            <person name="Han C."/>
            <person name="Henrissat B."/>
            <person name="Hermosa R."/>
            <person name="Hernandez-Onate M."/>
            <person name="Karaffa L."/>
            <person name="Kosti I."/>
            <person name="Le Crom S."/>
            <person name="Lindquist E."/>
            <person name="Lucas S."/>
            <person name="Luebeck M."/>
            <person name="Luebeck P.S."/>
            <person name="Margeot A."/>
            <person name="Metz B."/>
            <person name="Misra M."/>
            <person name="Nevalainen H."/>
            <person name="Omann M."/>
            <person name="Packer N."/>
            <person name="Perrone G."/>
            <person name="Uresti-Rivera E.E."/>
            <person name="Salamov A."/>
            <person name="Schmoll M."/>
            <person name="Seiboth B."/>
            <person name="Shapiro H."/>
            <person name="Sukno S."/>
            <person name="Tamayo-Ramos J.A."/>
            <person name="Tisch D."/>
            <person name="Wiest A."/>
            <person name="Wilkinson H.H."/>
            <person name="Zhang M."/>
            <person name="Coutinho P.M."/>
            <person name="Kenerley C.M."/>
            <person name="Monte E."/>
            <person name="Baker S.E."/>
            <person name="Grigoriev I.V."/>
        </authorList>
    </citation>
    <scope>NUCLEOTIDE SEQUENCE [LARGE SCALE GENOMIC DNA]</scope>
    <source>
        <strain evidence="3">Gv29-8 / FGSC 10586</strain>
    </source>
</reference>
<dbReference type="HOGENOM" id="CLU_021598_2_0_1"/>
<dbReference type="OMA" id="HICLRST"/>
<gene>
    <name evidence="2" type="ORF">TRIVIDRAFT_5311</name>
</gene>
<dbReference type="EMBL" id="ABDF02000044">
    <property type="protein sequence ID" value="EHK22020.1"/>
    <property type="molecule type" value="Genomic_DNA"/>
</dbReference>
<dbReference type="GeneID" id="25795276"/>
<dbReference type="InParanoid" id="G9MU57"/>
<feature type="non-terminal residue" evidence="2">
    <location>
        <position position="468"/>
    </location>
</feature>
<accession>G9MU57</accession>
<dbReference type="PROSITE" id="PS50181">
    <property type="entry name" value="FBOX"/>
    <property type="match status" value="1"/>
</dbReference>
<proteinExistence type="predicted"/>
<evidence type="ECO:0000313" key="2">
    <source>
        <dbReference type="EMBL" id="EHK22020.1"/>
    </source>
</evidence>
<comment type="caution">
    <text evidence="2">The sequence shown here is derived from an EMBL/GenBank/DDBJ whole genome shotgun (WGS) entry which is preliminary data.</text>
</comment>
<dbReference type="Proteomes" id="UP000007115">
    <property type="component" value="Unassembled WGS sequence"/>
</dbReference>
<protein>
    <recommendedName>
        <fullName evidence="1">F-box domain-containing protein</fullName>
    </recommendedName>
</protein>
<dbReference type="OrthoDB" id="5422579at2759"/>
<dbReference type="InterPro" id="IPR001810">
    <property type="entry name" value="F-box_dom"/>
</dbReference>
<name>G9MU57_HYPVG</name>
<sequence length="468" mass="54299">LLTTLPPELMKNLVSHLDNRSIKSLRLTCRLFSTIRLRISRVFLSANPLNIQVFRSIADHDVYRQGITEIIYDDARFCRSFADHWNELNPESRWLIETPSDKDWFHTERDEHISEAQQAHAELSIAESWIYYQDLLRQQDEVLATGADVEALRYGLRRFPALRRVTVTPAAHGWLFTPLYETPMIRAFPYGFNYPIPRGWPTRRAGEGNTFSVPWRDSKAKWRGYCIVTEALAQEQQHHRVSEFLIDAHYLHTGLNCRLFEQRFQEYLNFLSVLQQPNLKKLQLSLNVDGQQHLDWPAFRSSLLRNALAEASQLGHFSMETNWDENYYEAEALPPVLRTFLPLDCWTGLRHFRLWNFPVDRADLVAALSQLTGLRSLELGVLTIYSGSDLELLNDMRDSLRWHEWLTPPKVDYAVPIPGSYIQGRAIWLHEAVENFLYHDGGNPFDTETGEVGPGVGIIRDAYDPAYE</sequence>
<feature type="domain" description="F-box" evidence="1">
    <location>
        <begin position="1"/>
        <end position="46"/>
    </location>
</feature>
<dbReference type="AlphaFoldDB" id="G9MU57"/>
<organism evidence="2 3">
    <name type="scientific">Hypocrea virens (strain Gv29-8 / FGSC 10586)</name>
    <name type="common">Gliocladium virens</name>
    <name type="synonym">Trichoderma virens</name>
    <dbReference type="NCBI Taxonomy" id="413071"/>
    <lineage>
        <taxon>Eukaryota</taxon>
        <taxon>Fungi</taxon>
        <taxon>Dikarya</taxon>
        <taxon>Ascomycota</taxon>
        <taxon>Pezizomycotina</taxon>
        <taxon>Sordariomycetes</taxon>
        <taxon>Hypocreomycetidae</taxon>
        <taxon>Hypocreales</taxon>
        <taxon>Hypocreaceae</taxon>
        <taxon>Trichoderma</taxon>
    </lineage>
</organism>
<feature type="non-terminal residue" evidence="2">
    <location>
        <position position="1"/>
    </location>
</feature>
<evidence type="ECO:0000259" key="1">
    <source>
        <dbReference type="PROSITE" id="PS50181"/>
    </source>
</evidence>
<keyword evidence="3" id="KW-1185">Reference proteome</keyword>
<dbReference type="eggNOG" id="ENOG502SJQV">
    <property type="taxonomic scope" value="Eukaryota"/>
</dbReference>
<dbReference type="RefSeq" id="XP_013956213.1">
    <property type="nucleotide sequence ID" value="XM_014100738.1"/>
</dbReference>
<dbReference type="VEuPathDB" id="FungiDB:TRIVIDRAFT_5311"/>
<evidence type="ECO:0000313" key="3">
    <source>
        <dbReference type="Proteomes" id="UP000007115"/>
    </source>
</evidence>